<dbReference type="Proteomes" id="UP000005356">
    <property type="component" value="Unassembled WGS sequence"/>
</dbReference>
<keyword evidence="2" id="KW-1185">Reference proteome</keyword>
<reference evidence="1 2" key="1">
    <citation type="journal article" date="2014" name="Int. J. Syst. Evol. Microbiol.">
        <title>Phylogenomics and the dynamic genome evolution of the genus Streptococcus.</title>
        <authorList>
            <consortium name="The Broad Institute Genome Sequencing Platform"/>
            <person name="Richards V.P."/>
            <person name="Palmer S.R."/>
            <person name="Pavinski Bitar P.D."/>
            <person name="Qin X."/>
            <person name="Weinstock G.M."/>
            <person name="Highlander S.K."/>
            <person name="Town C.D."/>
            <person name="Burne R.A."/>
            <person name="Stanhope M.J."/>
        </authorList>
    </citation>
    <scope>NUCLEOTIDE SEQUENCE [LARGE SCALE GENOMIC DNA]</scope>
    <source>
        <strain evidence="1 2">Jelinkova 176</strain>
    </source>
</reference>
<sequence length="37" mass="4202">MRSEQETIHLIRSIAQLDDRVEADKTASKTNSTRKAT</sequence>
<dbReference type="EMBL" id="AEUU02000001">
    <property type="protein sequence ID" value="EGJ26651.1"/>
    <property type="molecule type" value="Genomic_DNA"/>
</dbReference>
<gene>
    <name evidence="1" type="ORF">STRPO_1638</name>
</gene>
<evidence type="ECO:0000313" key="2">
    <source>
        <dbReference type="Proteomes" id="UP000005356"/>
    </source>
</evidence>
<protein>
    <recommendedName>
        <fullName evidence="3">Phage protein</fullName>
    </recommendedName>
</protein>
<name>A0ABN0CTY8_STRPO</name>
<comment type="caution">
    <text evidence="1">The sequence shown here is derived from an EMBL/GenBank/DDBJ whole genome shotgun (WGS) entry which is preliminary data.</text>
</comment>
<accession>A0ABN0CTY8</accession>
<evidence type="ECO:0000313" key="1">
    <source>
        <dbReference type="EMBL" id="EGJ26651.1"/>
    </source>
</evidence>
<proteinExistence type="predicted"/>
<evidence type="ECO:0008006" key="3">
    <source>
        <dbReference type="Google" id="ProtNLM"/>
    </source>
</evidence>
<organism evidence="1 2">
    <name type="scientific">Streptococcus porcinus str. Jelinkova 176</name>
    <dbReference type="NCBI Taxonomy" id="873448"/>
    <lineage>
        <taxon>Bacteria</taxon>
        <taxon>Bacillati</taxon>
        <taxon>Bacillota</taxon>
        <taxon>Bacilli</taxon>
        <taxon>Lactobacillales</taxon>
        <taxon>Streptococcaceae</taxon>
        <taxon>Streptococcus</taxon>
    </lineage>
</organism>